<feature type="region of interest" description="Disordered" evidence="6">
    <location>
        <begin position="849"/>
        <end position="879"/>
    </location>
</feature>
<feature type="transmembrane region" description="Helical" evidence="5">
    <location>
        <begin position="259"/>
        <end position="278"/>
    </location>
</feature>
<evidence type="ECO:0000256" key="1">
    <source>
        <dbReference type="ARBA" id="ARBA00022475"/>
    </source>
</evidence>
<dbReference type="Pfam" id="PF03699">
    <property type="entry name" value="UPF0182"/>
    <property type="match status" value="1"/>
</dbReference>
<dbReference type="EMBL" id="JACHGK010000002">
    <property type="protein sequence ID" value="MBB6444124.1"/>
    <property type="molecule type" value="Genomic_DNA"/>
</dbReference>
<dbReference type="GO" id="GO:0005886">
    <property type="term" value="C:plasma membrane"/>
    <property type="evidence" value="ECO:0007669"/>
    <property type="project" value="UniProtKB-SubCell"/>
</dbReference>
<protein>
    <recommendedName>
        <fullName evidence="5">UPF0182 protein HNR53_000732</fullName>
    </recommendedName>
</protein>
<dbReference type="Proteomes" id="UP000531594">
    <property type="component" value="Unassembled WGS sequence"/>
</dbReference>
<reference evidence="7 8" key="1">
    <citation type="submission" date="2020-08" db="EMBL/GenBank/DDBJ databases">
        <title>Genomic Encyclopedia of Type Strains, Phase IV (KMG-IV): sequencing the most valuable type-strain genomes for metagenomic binning, comparative biology and taxonomic classification.</title>
        <authorList>
            <person name="Goeker M."/>
        </authorList>
    </citation>
    <scope>NUCLEOTIDE SEQUENCE [LARGE SCALE GENOMIC DNA]</scope>
    <source>
        <strain evidence="7 8">DSM 5391</strain>
    </source>
</reference>
<dbReference type="GO" id="GO:0005576">
    <property type="term" value="C:extracellular region"/>
    <property type="evidence" value="ECO:0007669"/>
    <property type="project" value="TreeGrafter"/>
</dbReference>
<evidence type="ECO:0000313" key="7">
    <source>
        <dbReference type="EMBL" id="MBB6444124.1"/>
    </source>
</evidence>
<keyword evidence="1 5" id="KW-1003">Cell membrane</keyword>
<dbReference type="AlphaFoldDB" id="A0A7X0HNP9"/>
<feature type="compositionally biased region" description="Low complexity" evidence="6">
    <location>
        <begin position="867"/>
        <end position="876"/>
    </location>
</feature>
<evidence type="ECO:0000256" key="3">
    <source>
        <dbReference type="ARBA" id="ARBA00022989"/>
    </source>
</evidence>
<feature type="transmembrane region" description="Helical" evidence="5">
    <location>
        <begin position="208"/>
        <end position="227"/>
    </location>
</feature>
<feature type="transmembrane region" description="Helical" evidence="5">
    <location>
        <begin position="163"/>
        <end position="196"/>
    </location>
</feature>
<feature type="transmembrane region" description="Helical" evidence="5">
    <location>
        <begin position="117"/>
        <end position="138"/>
    </location>
</feature>
<dbReference type="PANTHER" id="PTHR39344">
    <property type="entry name" value="UPF0182 PROTEIN SLL1060"/>
    <property type="match status" value="1"/>
</dbReference>
<dbReference type="HAMAP" id="MF_01600">
    <property type="entry name" value="UPF0182"/>
    <property type="match status" value="1"/>
</dbReference>
<evidence type="ECO:0000256" key="6">
    <source>
        <dbReference type="SAM" id="MobiDB-lite"/>
    </source>
</evidence>
<feature type="transmembrane region" description="Helical" evidence="5">
    <location>
        <begin position="21"/>
        <end position="47"/>
    </location>
</feature>
<evidence type="ECO:0000256" key="5">
    <source>
        <dbReference type="HAMAP-Rule" id="MF_01600"/>
    </source>
</evidence>
<comment type="similarity">
    <text evidence="5">Belongs to the UPF0182 family.</text>
</comment>
<sequence>MAFKVYTNTNQMKKMRKWRKFSGRTGGAIGVLFLLFIFASVSFQWVIDYIWMDSLEFSSVFTTILESKAMLGTAGFAIYGFVTWLTLFWIRRSYLSHFERDQLPAFLFAQKRTIHGALIIIAIFAGLIGSVIAQGVGWEPLLKMLNYETFGERDPIFNRDISFYMFILPFLEIVINILLGLGFFILFIVAAAYSVFRMYRMNRSAQIHLGFTVAIMGVLLAASHLLLPYQTLLTNQVNVFQNSVVHGLSYTDRMINIPASYVLAAVAVIGAIWIIFTLRKGNINLMFVPVVVYIGVMILGQGASIVVQNYVVEPNEFQREKPYLKHNLNYTRQAYNLEDIKVTEHPGNQESLNAQMIRNNELTINNVRINDARPLLDIYNQLQTFRTYYQFNDIDVDRYDIDGEYQQVFVGARELNTQDLPDQAQTWVNKTLRYTHGYGIAMSQVNKVTSQGQPQYIVKNLPPEGVVNVERPQVYFGELDYPNVIVNSAVDEFDYPSGEENKTNIYEGDKGIQLSGWNRFLFALNEGSLRMFVSDQLSNKSQLLDTRNIVDRVKRIAPFFEYDEDPYIVVRDDGTLVWIIDAYLVEQGYPYAENFQGNLNYIKNAAKVMIDAYTGEVQFFVTEPDEPLLKTYENIFPKLFTTEIPEDVQHHFRYPERLFSIQANKYGTYHMTNLEIFYNREDRWEFPTEHYYNEDIEMQPYYVTMKLPEFEKEEFILMLPYTPKNRQNMIGWIGVRNDGEHYGEKLVYRFPKQENVYGPQQIENRINQDSYISQELNLWSQGGSQVIRGNLLSIPLEDTMLYVEPIYIESANETSLPEVKQVIVAYQDQIVMESTFEKALERILELTGGNMVEPEKPQEGTEGETGGENTPAPGTPIDSNQLLKQFSELFSSYQEALAKGNWEEAGKIMAEIEAQLQQVNQ</sequence>
<comment type="subcellular location">
    <subcellularLocation>
        <location evidence="5">Cell membrane</location>
        <topology evidence="5">Multi-pass membrane protein</topology>
    </subcellularLocation>
</comment>
<keyword evidence="2 5" id="KW-0812">Transmembrane</keyword>
<dbReference type="RefSeq" id="WP_184522896.1">
    <property type="nucleotide sequence ID" value="NZ_JACHGK010000002.1"/>
</dbReference>
<gene>
    <name evidence="7" type="ORF">HNR53_000732</name>
</gene>
<feature type="transmembrane region" description="Helical" evidence="5">
    <location>
        <begin position="67"/>
        <end position="90"/>
    </location>
</feature>
<comment type="caution">
    <text evidence="7">The sequence shown here is derived from an EMBL/GenBank/DDBJ whole genome shotgun (WGS) entry which is preliminary data.</text>
</comment>
<dbReference type="InterPro" id="IPR005372">
    <property type="entry name" value="UPF0182"/>
</dbReference>
<evidence type="ECO:0000256" key="4">
    <source>
        <dbReference type="ARBA" id="ARBA00023136"/>
    </source>
</evidence>
<proteinExistence type="inferred from homology"/>
<keyword evidence="3 5" id="KW-1133">Transmembrane helix</keyword>
<feature type="transmembrane region" description="Helical" evidence="5">
    <location>
        <begin position="290"/>
        <end position="311"/>
    </location>
</feature>
<dbReference type="PANTHER" id="PTHR39344:SF1">
    <property type="entry name" value="UPF0182 PROTEIN SLL1060"/>
    <property type="match status" value="1"/>
</dbReference>
<organism evidence="7 8">
    <name type="scientific">Bacillus benzoevorans</name>
    <dbReference type="NCBI Taxonomy" id="1456"/>
    <lineage>
        <taxon>Bacteria</taxon>
        <taxon>Bacillati</taxon>
        <taxon>Bacillota</taxon>
        <taxon>Bacilli</taxon>
        <taxon>Bacillales</taxon>
        <taxon>Bacillaceae</taxon>
        <taxon>Bacillus</taxon>
    </lineage>
</organism>
<accession>A0A7X0HNP9</accession>
<keyword evidence="4 5" id="KW-0472">Membrane</keyword>
<evidence type="ECO:0000313" key="8">
    <source>
        <dbReference type="Proteomes" id="UP000531594"/>
    </source>
</evidence>
<name>A0A7X0HNP9_9BACI</name>
<keyword evidence="8" id="KW-1185">Reference proteome</keyword>
<evidence type="ECO:0000256" key="2">
    <source>
        <dbReference type="ARBA" id="ARBA00022692"/>
    </source>
</evidence>